<dbReference type="EMBL" id="CP003108">
    <property type="protein sequence ID" value="AET66382.1"/>
    <property type="molecule type" value="Genomic_DNA"/>
</dbReference>
<dbReference type="OrthoDB" id="5418352at2"/>
<dbReference type="InterPro" id="IPR010426">
    <property type="entry name" value="MTTB_MeTrfase"/>
</dbReference>
<keyword evidence="2 4" id="KW-0489">Methyltransferase</keyword>
<comment type="similarity">
    <text evidence="1">Belongs to the trimethylamine methyltransferase family.</text>
</comment>
<dbReference type="GO" id="GO:0032259">
    <property type="term" value="P:methylation"/>
    <property type="evidence" value="ECO:0007669"/>
    <property type="project" value="UniProtKB-KW"/>
</dbReference>
<dbReference type="eggNOG" id="COG5598">
    <property type="taxonomic scope" value="Bacteria"/>
</dbReference>
<gene>
    <name evidence="4" type="ordered locus">Desor_0693</name>
</gene>
<evidence type="ECO:0000256" key="2">
    <source>
        <dbReference type="ARBA" id="ARBA00022603"/>
    </source>
</evidence>
<dbReference type="Proteomes" id="UP000006346">
    <property type="component" value="Chromosome"/>
</dbReference>
<dbReference type="Gene3D" id="3.20.20.480">
    <property type="entry name" value="Trimethylamine methyltransferase-like"/>
    <property type="match status" value="1"/>
</dbReference>
<dbReference type="GO" id="GO:0015948">
    <property type="term" value="P:methanogenesis"/>
    <property type="evidence" value="ECO:0007669"/>
    <property type="project" value="InterPro"/>
</dbReference>
<evidence type="ECO:0000313" key="5">
    <source>
        <dbReference type="Proteomes" id="UP000006346"/>
    </source>
</evidence>
<proteinExistence type="inferred from homology"/>
<dbReference type="PATRIC" id="fig|768706.3.peg.660"/>
<keyword evidence="5" id="KW-1185">Reference proteome</keyword>
<dbReference type="Pfam" id="PF06253">
    <property type="entry name" value="MTTB"/>
    <property type="match status" value="1"/>
</dbReference>
<dbReference type="GO" id="GO:0008168">
    <property type="term" value="F:methyltransferase activity"/>
    <property type="evidence" value="ECO:0007669"/>
    <property type="project" value="UniProtKB-KW"/>
</dbReference>
<organism evidence="4 5">
    <name type="scientific">Desulfosporosinus orientis (strain ATCC 19365 / DSM 765 / NCIMB 8382 / VKM B-1628 / Singapore I)</name>
    <name type="common">Desulfotomaculum orientis</name>
    <dbReference type="NCBI Taxonomy" id="768706"/>
    <lineage>
        <taxon>Bacteria</taxon>
        <taxon>Bacillati</taxon>
        <taxon>Bacillota</taxon>
        <taxon>Clostridia</taxon>
        <taxon>Eubacteriales</taxon>
        <taxon>Desulfitobacteriaceae</taxon>
        <taxon>Desulfosporosinus</taxon>
    </lineage>
</organism>
<sequence length="471" mass="52482">MFLKPKLKIMSRDNCELVHEKTLKVLAETGIRFESDQALAVLKRHGVKITGKTAYFNSAMVDRAIAQIPKKFKWIGRNRSQDLMVGDDLVVLPNVGNIYVQDLTYGRREGKKKDFRNIIKLQQASPSMNVSGGSPVNILDVEHDEKFATMLFEAIKHSDKPILSLCQEGIQNNQRSLLMLKISLGKNHLRDQIYTGVIVDPLSPLAYDKAATDTIIAYAEDGQAILLVTCSMAGVTGPITLSGMLIAQNAEILAGLILTQMVHPGCPVVCGVSSSIANLKQIAYLTAAPDMNIMTMAGTDLYEDFYQLPTLLLAGQTDSKMLDYQAGFETMQTLLLPILAGVKMIQEGNGTLDSFMTTSLEKMIIDEELIERSKHIARGLPLDSSMFLLDAIHQVGSRDSFLSHESTFAHFKELWRPTISEDRPYSFWERDGKLEITYKAHKVWKDRLSNAPQSMISESLEKELLAVIEKI</sequence>
<evidence type="ECO:0000256" key="1">
    <source>
        <dbReference type="ARBA" id="ARBA00007137"/>
    </source>
</evidence>
<evidence type="ECO:0000256" key="3">
    <source>
        <dbReference type="ARBA" id="ARBA00022679"/>
    </source>
</evidence>
<dbReference type="RefSeq" id="WP_014183207.1">
    <property type="nucleotide sequence ID" value="NC_016584.1"/>
</dbReference>
<evidence type="ECO:0000313" key="4">
    <source>
        <dbReference type="EMBL" id="AET66382.1"/>
    </source>
</evidence>
<reference evidence="5" key="1">
    <citation type="submission" date="2011-11" db="EMBL/GenBank/DDBJ databases">
        <title>Complete sequence of Desulfosporosinus orientis DSM 765.</title>
        <authorList>
            <person name="Lucas S."/>
            <person name="Han J."/>
            <person name="Lapidus A."/>
            <person name="Cheng J.-F."/>
            <person name="Goodwin L."/>
            <person name="Pitluck S."/>
            <person name="Peters L."/>
            <person name="Ovchinnikova G."/>
            <person name="Teshima H."/>
            <person name="Detter J.C."/>
            <person name="Han C."/>
            <person name="Tapia R."/>
            <person name="Land M."/>
            <person name="Hauser L."/>
            <person name="Kyrpides N."/>
            <person name="Ivanova N."/>
            <person name="Pagani I."/>
            <person name="Pester M."/>
            <person name="Spring S."/>
            <person name="Ollivier B."/>
            <person name="Rattei T."/>
            <person name="Klenk H.-P."/>
            <person name="Wagner M."/>
            <person name="Loy A."/>
            <person name="Woyke T."/>
        </authorList>
    </citation>
    <scope>NUCLEOTIDE SEQUENCE [LARGE SCALE GENOMIC DNA]</scope>
    <source>
        <strain evidence="5">ATCC 19365 / DSM 765 / NCIMB 8382 / VKM B-1628</strain>
    </source>
</reference>
<dbReference type="STRING" id="768706.Desor_0693"/>
<dbReference type="AlphaFoldDB" id="G7W5F4"/>
<reference evidence="4 5" key="2">
    <citation type="journal article" date="2012" name="J. Bacteriol.">
        <title>Complete genome sequences of Desulfosporosinus orientis DSM765T, Desulfosporosinus youngiae DSM17734T, Desulfosporosinus meridiei DSM13257T, and Desulfosporosinus acidiphilus DSM22704T.</title>
        <authorList>
            <person name="Pester M."/>
            <person name="Brambilla E."/>
            <person name="Alazard D."/>
            <person name="Rattei T."/>
            <person name="Weinmaier T."/>
            <person name="Han J."/>
            <person name="Lucas S."/>
            <person name="Lapidus A."/>
            <person name="Cheng J.F."/>
            <person name="Goodwin L."/>
            <person name="Pitluck S."/>
            <person name="Peters L."/>
            <person name="Ovchinnikova G."/>
            <person name="Teshima H."/>
            <person name="Detter J.C."/>
            <person name="Han C.S."/>
            <person name="Tapia R."/>
            <person name="Land M.L."/>
            <person name="Hauser L."/>
            <person name="Kyrpides N.C."/>
            <person name="Ivanova N.N."/>
            <person name="Pagani I."/>
            <person name="Huntmann M."/>
            <person name="Wei C.L."/>
            <person name="Davenport K.W."/>
            <person name="Daligault H."/>
            <person name="Chain P.S."/>
            <person name="Chen A."/>
            <person name="Mavromatis K."/>
            <person name="Markowitz V."/>
            <person name="Szeto E."/>
            <person name="Mikhailova N."/>
            <person name="Pati A."/>
            <person name="Wagner M."/>
            <person name="Woyke T."/>
            <person name="Ollivier B."/>
            <person name="Klenk H.P."/>
            <person name="Spring S."/>
            <person name="Loy A."/>
        </authorList>
    </citation>
    <scope>NUCLEOTIDE SEQUENCE [LARGE SCALE GENOMIC DNA]</scope>
    <source>
        <strain evidence="5">ATCC 19365 / DSM 765 / NCIMB 8382 / VKM B-1628</strain>
    </source>
</reference>
<accession>G7W5F4</accession>
<dbReference type="InterPro" id="IPR038601">
    <property type="entry name" value="MttB-like_sf"/>
</dbReference>
<name>G7W5F4_DESOD</name>
<dbReference type="HOGENOM" id="CLU_033581_0_0_9"/>
<protein>
    <submittedName>
        <fullName evidence="4">Trimethylamine:corrinoid methyltransferase</fullName>
    </submittedName>
</protein>
<dbReference type="KEGG" id="dor:Desor_0693"/>
<keyword evidence="3 4" id="KW-0808">Transferase</keyword>